<evidence type="ECO:0000313" key="3">
    <source>
        <dbReference type="Proteomes" id="UP000002754"/>
    </source>
</evidence>
<dbReference type="PANTHER" id="PTHR48100">
    <property type="entry name" value="BROAD-SPECIFICITY PHOSPHATASE YOR283W-RELATED"/>
    <property type="match status" value="1"/>
</dbReference>
<dbReference type="InterPro" id="IPR013078">
    <property type="entry name" value="His_Pase_superF_clade-1"/>
</dbReference>
<evidence type="ECO:0000313" key="4">
    <source>
        <dbReference type="Proteomes" id="UP000297014"/>
    </source>
</evidence>
<dbReference type="AlphaFoldDB" id="A0A094WNE3"/>
<dbReference type="SMART" id="SM00855">
    <property type="entry name" value="PGAM"/>
    <property type="match status" value="1"/>
</dbReference>
<protein>
    <submittedName>
        <fullName evidence="1">Phosphoglycerate mutase</fullName>
    </submittedName>
</protein>
<dbReference type="RefSeq" id="WP_003323960.1">
    <property type="nucleotide sequence ID" value="NZ_ALPT02000011.1"/>
</dbReference>
<proteinExistence type="predicted"/>
<dbReference type="InterPro" id="IPR050275">
    <property type="entry name" value="PGM_Phosphatase"/>
</dbReference>
<dbReference type="SUPFAM" id="SSF53254">
    <property type="entry name" value="Phosphoglycerate mutase-like"/>
    <property type="match status" value="1"/>
</dbReference>
<dbReference type="Proteomes" id="UP000297014">
    <property type="component" value="Unassembled WGS sequence"/>
</dbReference>
<dbReference type="Pfam" id="PF00300">
    <property type="entry name" value="His_Phos_1"/>
    <property type="match status" value="1"/>
</dbReference>
<accession>A0A094WNE3</accession>
<dbReference type="InterPro" id="IPR029033">
    <property type="entry name" value="His_PPase_superfam"/>
</dbReference>
<dbReference type="Proteomes" id="UP000002754">
    <property type="component" value="Unassembled WGS sequence"/>
</dbReference>
<dbReference type="GO" id="GO:0005737">
    <property type="term" value="C:cytoplasm"/>
    <property type="evidence" value="ECO:0007669"/>
    <property type="project" value="TreeGrafter"/>
</dbReference>
<name>A0A094WNE3_ALKAL</name>
<dbReference type="GO" id="GO:0016791">
    <property type="term" value="F:phosphatase activity"/>
    <property type="evidence" value="ECO:0007669"/>
    <property type="project" value="TreeGrafter"/>
</dbReference>
<reference evidence="1 3" key="1">
    <citation type="journal article" date="2014" name="Genome Announc.">
        <title>Draft Genome Sequence of Bacillus alcalophilus AV1934, a Classic Alkaliphile Isolated from Human Feces in 1934.</title>
        <authorList>
            <person name="Attie O."/>
            <person name="Jayaprakash A."/>
            <person name="Shah H."/>
            <person name="Paulsen I.T."/>
            <person name="Morino M."/>
            <person name="Takahashi Y."/>
            <person name="Narumi I."/>
            <person name="Sachidanandam R."/>
            <person name="Satoh K."/>
            <person name="Ito M."/>
            <person name="Krulwich T.A."/>
        </authorList>
    </citation>
    <scope>NUCLEOTIDE SEQUENCE [LARGE SCALE GENOMIC DNA]</scope>
    <source>
        <strain evidence="1 3">AV1934</strain>
    </source>
</reference>
<dbReference type="PIRSF" id="PIRSF000709">
    <property type="entry name" value="6PFK_2-Ptase"/>
    <property type="match status" value="1"/>
</dbReference>
<dbReference type="STRING" id="1218173.BALCAV_0204545"/>
<dbReference type="eggNOG" id="COG0406">
    <property type="taxonomic scope" value="Bacteria"/>
</dbReference>
<dbReference type="Gene3D" id="3.40.50.1240">
    <property type="entry name" value="Phosphoglycerate mutase-like"/>
    <property type="match status" value="1"/>
</dbReference>
<dbReference type="EMBL" id="JALP01000061">
    <property type="protein sequence ID" value="THG91613.1"/>
    <property type="molecule type" value="Genomic_DNA"/>
</dbReference>
<dbReference type="PANTHER" id="PTHR48100:SF1">
    <property type="entry name" value="HISTIDINE PHOSPHATASE FAMILY PROTEIN-RELATED"/>
    <property type="match status" value="1"/>
</dbReference>
<dbReference type="EMBL" id="ALPT02000011">
    <property type="protein sequence ID" value="KGA98356.1"/>
    <property type="molecule type" value="Genomic_DNA"/>
</dbReference>
<organism evidence="1 3">
    <name type="scientific">Alkalihalobacillus alcalophilus ATCC 27647 = CGMCC 1.3604</name>
    <dbReference type="NCBI Taxonomy" id="1218173"/>
    <lineage>
        <taxon>Bacteria</taxon>
        <taxon>Bacillati</taxon>
        <taxon>Bacillota</taxon>
        <taxon>Bacilli</taxon>
        <taxon>Bacillales</taxon>
        <taxon>Bacillaceae</taxon>
        <taxon>Alkalihalobacillus</taxon>
    </lineage>
</organism>
<evidence type="ECO:0000313" key="2">
    <source>
        <dbReference type="EMBL" id="THG91613.1"/>
    </source>
</evidence>
<gene>
    <name evidence="2" type="ORF">AJ85_04180</name>
    <name evidence="1" type="ORF">BALCAV_0204545</name>
</gene>
<keyword evidence="3" id="KW-1185">Reference proteome</keyword>
<evidence type="ECO:0000313" key="1">
    <source>
        <dbReference type="EMBL" id="KGA98356.1"/>
    </source>
</evidence>
<comment type="caution">
    <text evidence="1">The sequence shown here is derived from an EMBL/GenBank/DDBJ whole genome shotgun (WGS) entry which is preliminary data.</text>
</comment>
<dbReference type="CDD" id="cd07067">
    <property type="entry name" value="HP_PGM_like"/>
    <property type="match status" value="1"/>
</dbReference>
<reference evidence="2 4" key="2">
    <citation type="submission" date="2014-01" db="EMBL/GenBank/DDBJ databases">
        <title>Draft genome sequencing of Bacillus alcalophilus CGMCC 1.3604.</title>
        <authorList>
            <person name="Yang J."/>
            <person name="Diao L."/>
            <person name="Yang S."/>
        </authorList>
    </citation>
    <scope>NUCLEOTIDE SEQUENCE [LARGE SCALE GENOMIC DNA]</scope>
    <source>
        <strain evidence="2 4">CGMCC 1.3604</strain>
    </source>
</reference>
<dbReference type="OrthoDB" id="512570at2"/>
<sequence>MKKIYLVRHCSAIGQEPEAELTEVGIEQAKMLVDFFSDKNIDRVVSSPFKRALQTIEPFCEQEGKTIQVENNLRERVLSTQDMPDWFERLRDTYDDRDLKFAGGESNNEAAIRVMAVLESLIMDEGVNHAVVVTHGGALSLILNHFDESFGFEQWQKLSNPDVFVLEIQKESPTIRRVWS</sequence>